<keyword evidence="3" id="KW-1185">Reference proteome</keyword>
<dbReference type="AlphaFoldDB" id="M5FXB4"/>
<dbReference type="RefSeq" id="XP_040625014.1">
    <property type="nucleotide sequence ID" value="XM_040769172.1"/>
</dbReference>
<evidence type="ECO:0000256" key="1">
    <source>
        <dbReference type="SAM" id="MobiDB-lite"/>
    </source>
</evidence>
<protein>
    <submittedName>
        <fullName evidence="2">Uncharacterized protein</fullName>
    </submittedName>
</protein>
<reference evidence="2 3" key="1">
    <citation type="journal article" date="2012" name="Science">
        <title>The Paleozoic origin of enzymatic lignin decomposition reconstructed from 31 fungal genomes.</title>
        <authorList>
            <person name="Floudas D."/>
            <person name="Binder M."/>
            <person name="Riley R."/>
            <person name="Barry K."/>
            <person name="Blanchette R.A."/>
            <person name="Henrissat B."/>
            <person name="Martinez A.T."/>
            <person name="Otillar R."/>
            <person name="Spatafora J.W."/>
            <person name="Yadav J.S."/>
            <person name="Aerts A."/>
            <person name="Benoit I."/>
            <person name="Boyd A."/>
            <person name="Carlson A."/>
            <person name="Copeland A."/>
            <person name="Coutinho P.M."/>
            <person name="de Vries R.P."/>
            <person name="Ferreira P."/>
            <person name="Findley K."/>
            <person name="Foster B."/>
            <person name="Gaskell J."/>
            <person name="Glotzer D."/>
            <person name="Gorecki P."/>
            <person name="Heitman J."/>
            <person name="Hesse C."/>
            <person name="Hori C."/>
            <person name="Igarashi K."/>
            <person name="Jurgens J.A."/>
            <person name="Kallen N."/>
            <person name="Kersten P."/>
            <person name="Kohler A."/>
            <person name="Kuees U."/>
            <person name="Kumar T.K.A."/>
            <person name="Kuo A."/>
            <person name="LaButti K."/>
            <person name="Larrondo L.F."/>
            <person name="Lindquist E."/>
            <person name="Ling A."/>
            <person name="Lombard V."/>
            <person name="Lucas S."/>
            <person name="Lundell T."/>
            <person name="Martin R."/>
            <person name="McLaughlin D.J."/>
            <person name="Morgenstern I."/>
            <person name="Morin E."/>
            <person name="Murat C."/>
            <person name="Nagy L.G."/>
            <person name="Nolan M."/>
            <person name="Ohm R.A."/>
            <person name="Patyshakuliyeva A."/>
            <person name="Rokas A."/>
            <person name="Ruiz-Duenas F.J."/>
            <person name="Sabat G."/>
            <person name="Salamov A."/>
            <person name="Samejima M."/>
            <person name="Schmutz J."/>
            <person name="Slot J.C."/>
            <person name="St John F."/>
            <person name="Stenlid J."/>
            <person name="Sun H."/>
            <person name="Sun S."/>
            <person name="Syed K."/>
            <person name="Tsang A."/>
            <person name="Wiebenga A."/>
            <person name="Young D."/>
            <person name="Pisabarro A."/>
            <person name="Eastwood D.C."/>
            <person name="Martin F."/>
            <person name="Cullen D."/>
            <person name="Grigoriev I.V."/>
            <person name="Hibbett D.S."/>
        </authorList>
    </citation>
    <scope>NUCLEOTIDE SEQUENCE [LARGE SCALE GENOMIC DNA]</scope>
    <source>
        <strain evidence="2 3">DJM-731 SS1</strain>
    </source>
</reference>
<dbReference type="EMBL" id="JH795874">
    <property type="protein sequence ID" value="EJT98116.1"/>
    <property type="molecule type" value="Genomic_DNA"/>
</dbReference>
<accession>M5FXB4</accession>
<name>M5FXB4_DACPD</name>
<organism evidence="2 3">
    <name type="scientific">Dacryopinax primogenitus (strain DJM 731)</name>
    <name type="common">Brown rot fungus</name>
    <dbReference type="NCBI Taxonomy" id="1858805"/>
    <lineage>
        <taxon>Eukaryota</taxon>
        <taxon>Fungi</taxon>
        <taxon>Dikarya</taxon>
        <taxon>Basidiomycota</taxon>
        <taxon>Agaricomycotina</taxon>
        <taxon>Dacrymycetes</taxon>
        <taxon>Dacrymycetales</taxon>
        <taxon>Dacrymycetaceae</taxon>
        <taxon>Dacryopinax</taxon>
    </lineage>
</organism>
<sequence>MQNQPVSDEQPANDASGDRKGAPTRAVIAKKVGNSVDDLRNAIGHISPDDITQLPAVQDTRVPCRCSPHEIIQPYGSQTFDHPTDISKTTGKFSQSVAHKRTAIVANDLKRSNTPAPYLMNEGPA</sequence>
<evidence type="ECO:0000313" key="3">
    <source>
        <dbReference type="Proteomes" id="UP000030653"/>
    </source>
</evidence>
<feature type="region of interest" description="Disordered" evidence="1">
    <location>
        <begin position="1"/>
        <end position="25"/>
    </location>
</feature>
<evidence type="ECO:0000313" key="2">
    <source>
        <dbReference type="EMBL" id="EJT98116.1"/>
    </source>
</evidence>
<dbReference type="STRING" id="1858805.M5FXB4"/>
<dbReference type="HOGENOM" id="CLU_1992565_0_0_1"/>
<dbReference type="GeneID" id="63684234"/>
<dbReference type="Proteomes" id="UP000030653">
    <property type="component" value="Unassembled WGS sequence"/>
</dbReference>
<gene>
    <name evidence="2" type="ORF">DACRYDRAFT_111096</name>
</gene>
<proteinExistence type="predicted"/>